<dbReference type="InterPro" id="IPR002181">
    <property type="entry name" value="Fibrinogen_a/b/g_C_dom"/>
</dbReference>
<dbReference type="PROSITE" id="PS51406">
    <property type="entry name" value="FIBRINOGEN_C_2"/>
    <property type="match status" value="1"/>
</dbReference>
<dbReference type="PANTHER" id="PTHR19143">
    <property type="entry name" value="FIBRINOGEN/TENASCIN/ANGIOPOEITIN"/>
    <property type="match status" value="1"/>
</dbReference>
<dbReference type="InterPro" id="IPR036056">
    <property type="entry name" value="Fibrinogen-like_C"/>
</dbReference>
<dbReference type="GO" id="GO:0005615">
    <property type="term" value="C:extracellular space"/>
    <property type="evidence" value="ECO:0007669"/>
    <property type="project" value="TreeGrafter"/>
</dbReference>
<reference evidence="3" key="1">
    <citation type="submission" date="2017-05" db="UniProtKB">
        <authorList>
            <consortium name="EnsemblMetazoa"/>
        </authorList>
    </citation>
    <scope>IDENTIFICATION</scope>
</reference>
<feature type="chain" id="PRO_5013050118" description="Fibrinogen C-terminal domain-containing protein" evidence="1">
    <location>
        <begin position="21"/>
        <end position="148"/>
    </location>
</feature>
<feature type="signal peptide" evidence="1">
    <location>
        <begin position="1"/>
        <end position="20"/>
    </location>
</feature>
<feature type="domain" description="Fibrinogen C-terminal" evidence="2">
    <location>
        <begin position="74"/>
        <end position="139"/>
    </location>
</feature>
<evidence type="ECO:0000313" key="3">
    <source>
        <dbReference type="EnsemblMetazoa" id="Aqu2.1.10439_001"/>
    </source>
</evidence>
<protein>
    <recommendedName>
        <fullName evidence="2">Fibrinogen C-terminal domain-containing protein</fullName>
    </recommendedName>
</protein>
<dbReference type="InterPro" id="IPR014716">
    <property type="entry name" value="Fibrinogen_a/b/g_C_1"/>
</dbReference>
<dbReference type="EnsemblMetazoa" id="Aqu2.1.10439_001">
    <property type="protein sequence ID" value="Aqu2.1.10439_001"/>
    <property type="gene ID" value="Aqu2.1.10439"/>
</dbReference>
<dbReference type="InterPro" id="IPR050373">
    <property type="entry name" value="Fibrinogen_C-term_domain"/>
</dbReference>
<dbReference type="NCBIfam" id="NF040941">
    <property type="entry name" value="GGGWT_bact"/>
    <property type="match status" value="1"/>
</dbReference>
<dbReference type="Gene3D" id="3.90.215.10">
    <property type="entry name" value="Gamma Fibrinogen, chain A, domain 1"/>
    <property type="match status" value="1"/>
</dbReference>
<dbReference type="InParanoid" id="A0A1X7T7C3"/>
<name>A0A1X7T7C3_AMPQE</name>
<keyword evidence="1" id="KW-0732">Signal</keyword>
<evidence type="ECO:0000256" key="1">
    <source>
        <dbReference type="SAM" id="SignalP"/>
    </source>
</evidence>
<organism evidence="3">
    <name type="scientific">Amphimedon queenslandica</name>
    <name type="common">Sponge</name>
    <dbReference type="NCBI Taxonomy" id="400682"/>
    <lineage>
        <taxon>Eukaryota</taxon>
        <taxon>Metazoa</taxon>
        <taxon>Porifera</taxon>
        <taxon>Demospongiae</taxon>
        <taxon>Heteroscleromorpha</taxon>
        <taxon>Haplosclerida</taxon>
        <taxon>Niphatidae</taxon>
        <taxon>Amphimedon</taxon>
    </lineage>
</organism>
<proteinExistence type="predicted"/>
<sequence>MLISMLLLLSLIAVIDKAGGSHCMADCTRYKHEASLYIRTCCNSTNLGQAICMRKGIKNTIILCLNVRPKVCPSTHAGISIDCKSFFEEGITTSGVYTINPDRGTPFEVYCDMETDGGGWTVFQRRKDGSVDFYGYWTSMIMVWQPYW</sequence>
<dbReference type="Pfam" id="PF00147">
    <property type="entry name" value="Fibrinogen_C"/>
    <property type="match status" value="1"/>
</dbReference>
<accession>A0A1X7T7C3</accession>
<dbReference type="AlphaFoldDB" id="A0A1X7T7C3"/>
<dbReference type="SUPFAM" id="SSF56496">
    <property type="entry name" value="Fibrinogen C-terminal domain-like"/>
    <property type="match status" value="1"/>
</dbReference>
<evidence type="ECO:0000259" key="2">
    <source>
        <dbReference type="PROSITE" id="PS51406"/>
    </source>
</evidence>